<accession>F2KMP9</accession>
<dbReference type="STRING" id="693661.Arcve_0030"/>
<evidence type="ECO:0000313" key="2">
    <source>
        <dbReference type="EMBL" id="AEA46073.1"/>
    </source>
</evidence>
<dbReference type="AlphaFoldDB" id="F2KMP9"/>
<dbReference type="KEGG" id="ave:Arcve_0030"/>
<name>F2KMP9_ARCVS</name>
<dbReference type="EMBL" id="CP002588">
    <property type="protein sequence ID" value="AEA46073.1"/>
    <property type="molecule type" value="Genomic_DNA"/>
</dbReference>
<sequence>MNGRKEFAAILFAAITILALAIVPTGATAQIAPPTVSKTVNPTDIVLLTEETTITLTIQGTGSEWTTSVPIDVVFALDSSGSMGWNDPSGLRKTAAKSFVDKLNSTTDQAGVVSWDNNIDFTQTLTNNFSLVKSKIDAVDSSGGTDLNVGLNAAISLLDTGKQANSSWVIIFLSNGQGTYSHSTAVVAANKGYTVYTIGLAISPGSTAESNLKDIANTTGGKYYSSPNATNLDAVFNDIYKEVVTSTIPHYVDVLEVTQSYIIDESSFNVAPDNVSTDQVTGETTIVWNNIGLLSGDGDPDLSADEIVTLSFKAKSSKSGMNLDVDVYGKAKVNYKDSNDADGGSVLIPQAKIDVKSARWLKQDAIAELEAINTTSKQAQHDINKAIKLIKESLNPALWVDDSRLDPKHGHKVFDREKHAVKELLKIVEERGKHADAAIVDEVKTVIDKITKADELLALIAITDAKNAEIVDPKFEKKVEQEIAKAEEELAKAYQALGADNPDKAIDHFKLAWKHAQLAIKFAQGLC</sequence>
<proteinExistence type="predicted"/>
<keyword evidence="3" id="KW-1185">Reference proteome</keyword>
<feature type="domain" description="VWFA" evidence="1">
    <location>
        <begin position="72"/>
        <end position="239"/>
    </location>
</feature>
<dbReference type="GeneID" id="10393120"/>
<dbReference type="PANTHER" id="PTHR10579">
    <property type="entry name" value="CALCIUM-ACTIVATED CHLORIDE CHANNEL REGULATOR"/>
    <property type="match status" value="1"/>
</dbReference>
<dbReference type="SMART" id="SM00327">
    <property type="entry name" value="VWA"/>
    <property type="match status" value="1"/>
</dbReference>
<reference evidence="2 3" key="1">
    <citation type="submission" date="2011-03" db="EMBL/GenBank/DDBJ databases">
        <title>The complete genome of Archaeoglobus veneficus SNP6.</title>
        <authorList>
            <consortium name="US DOE Joint Genome Institute (JGI-PGF)"/>
            <person name="Lucas S."/>
            <person name="Copeland A."/>
            <person name="Lapidus A."/>
            <person name="Bruce D."/>
            <person name="Goodwin L."/>
            <person name="Pitluck S."/>
            <person name="Kyrpides N."/>
            <person name="Mavromatis K."/>
            <person name="Pagani I."/>
            <person name="Ivanova N."/>
            <person name="Mikhailova N."/>
            <person name="Lu M."/>
            <person name="Detter J.C."/>
            <person name="Tapia R."/>
            <person name="Han C."/>
            <person name="Land M."/>
            <person name="Hauser L."/>
            <person name="Markowitz V."/>
            <person name="Cheng J.-F."/>
            <person name="Hugenholtz P."/>
            <person name="Woyke T."/>
            <person name="Wu D."/>
            <person name="Spring S."/>
            <person name="Brambilla E."/>
            <person name="Klenk H.-P."/>
            <person name="Eisen J.A."/>
        </authorList>
    </citation>
    <scope>NUCLEOTIDE SEQUENCE [LARGE SCALE GENOMIC DNA]</scope>
    <source>
        <strain>SNP6</strain>
    </source>
</reference>
<dbReference type="OrthoDB" id="253253at2157"/>
<dbReference type="InterPro" id="IPR036465">
    <property type="entry name" value="vWFA_dom_sf"/>
</dbReference>
<dbReference type="PANTHER" id="PTHR10579:SF43">
    <property type="entry name" value="ZINC FINGER (C3HC4-TYPE RING FINGER) FAMILY PROTEIN"/>
    <property type="match status" value="1"/>
</dbReference>
<evidence type="ECO:0000259" key="1">
    <source>
        <dbReference type="PROSITE" id="PS50234"/>
    </source>
</evidence>
<gene>
    <name evidence="2" type="ordered locus">Arcve_0030</name>
</gene>
<dbReference type="SUPFAM" id="SSF53300">
    <property type="entry name" value="vWA-like"/>
    <property type="match status" value="1"/>
</dbReference>
<dbReference type="CDD" id="cd00198">
    <property type="entry name" value="vWFA"/>
    <property type="match status" value="1"/>
</dbReference>
<organism evidence="2 3">
    <name type="scientific">Archaeoglobus veneficus (strain DSM 11195 / SNP6)</name>
    <dbReference type="NCBI Taxonomy" id="693661"/>
    <lineage>
        <taxon>Archaea</taxon>
        <taxon>Methanobacteriati</taxon>
        <taxon>Methanobacteriota</taxon>
        <taxon>Archaeoglobi</taxon>
        <taxon>Archaeoglobales</taxon>
        <taxon>Archaeoglobaceae</taxon>
        <taxon>Archaeoglobus</taxon>
    </lineage>
</organism>
<dbReference type="PROSITE" id="PS50234">
    <property type="entry name" value="VWFA"/>
    <property type="match status" value="1"/>
</dbReference>
<dbReference type="eggNOG" id="arCOG04566">
    <property type="taxonomic scope" value="Archaea"/>
</dbReference>
<dbReference type="Proteomes" id="UP000008136">
    <property type="component" value="Chromosome"/>
</dbReference>
<protein>
    <submittedName>
        <fullName evidence="2">von Willebrand factor type A</fullName>
    </submittedName>
</protein>
<dbReference type="eggNOG" id="arCOG02902">
    <property type="taxonomic scope" value="Archaea"/>
</dbReference>
<dbReference type="HOGENOM" id="CLU_516402_0_0_2"/>
<dbReference type="InterPro" id="IPR002035">
    <property type="entry name" value="VWF_A"/>
</dbReference>
<evidence type="ECO:0000313" key="3">
    <source>
        <dbReference type="Proteomes" id="UP000008136"/>
    </source>
</evidence>
<dbReference type="RefSeq" id="WP_013682749.1">
    <property type="nucleotide sequence ID" value="NC_015320.1"/>
</dbReference>
<dbReference type="InterPro" id="IPR051266">
    <property type="entry name" value="CLCR"/>
</dbReference>
<dbReference type="Pfam" id="PF00092">
    <property type="entry name" value="VWA"/>
    <property type="match status" value="1"/>
</dbReference>
<dbReference type="Gene3D" id="3.40.50.410">
    <property type="entry name" value="von Willebrand factor, type A domain"/>
    <property type="match status" value="1"/>
</dbReference>